<dbReference type="InterPro" id="IPR006597">
    <property type="entry name" value="Sel1-like"/>
</dbReference>
<proteinExistence type="predicted"/>
<evidence type="ECO:0000313" key="2">
    <source>
        <dbReference type="Proteomes" id="UP000265703"/>
    </source>
</evidence>
<reference evidence="1 2" key="1">
    <citation type="submission" date="2018-06" db="EMBL/GenBank/DDBJ databases">
        <title>Comparative genomics reveals the genomic features of Rhizophagus irregularis, R. cerebriforme, R. diaphanum and Gigaspora rosea, and their symbiotic lifestyle signature.</title>
        <authorList>
            <person name="Morin E."/>
            <person name="San Clemente H."/>
            <person name="Chen E.C.H."/>
            <person name="De La Providencia I."/>
            <person name="Hainaut M."/>
            <person name="Kuo A."/>
            <person name="Kohler A."/>
            <person name="Murat C."/>
            <person name="Tang N."/>
            <person name="Roy S."/>
            <person name="Loubradou J."/>
            <person name="Henrissat B."/>
            <person name="Grigoriev I.V."/>
            <person name="Corradi N."/>
            <person name="Roux C."/>
            <person name="Martin F.M."/>
        </authorList>
    </citation>
    <scope>NUCLEOTIDE SEQUENCE [LARGE SCALE GENOMIC DNA]</scope>
    <source>
        <strain evidence="1 2">DAOM 227022</strain>
    </source>
</reference>
<name>A0A397T6Z1_9GLOM</name>
<protein>
    <recommendedName>
        <fullName evidence="3">HCP-like protein</fullName>
    </recommendedName>
</protein>
<accession>A0A397T6Z1</accession>
<dbReference type="InterPro" id="IPR052945">
    <property type="entry name" value="Mitotic_Regulator"/>
</dbReference>
<dbReference type="SUPFAM" id="SSF81901">
    <property type="entry name" value="HCP-like"/>
    <property type="match status" value="2"/>
</dbReference>
<dbReference type="Gene3D" id="1.25.40.10">
    <property type="entry name" value="Tetratricopeptide repeat domain"/>
    <property type="match status" value="2"/>
</dbReference>
<organism evidence="1 2">
    <name type="scientific">Glomus cerebriforme</name>
    <dbReference type="NCBI Taxonomy" id="658196"/>
    <lineage>
        <taxon>Eukaryota</taxon>
        <taxon>Fungi</taxon>
        <taxon>Fungi incertae sedis</taxon>
        <taxon>Mucoromycota</taxon>
        <taxon>Glomeromycotina</taxon>
        <taxon>Glomeromycetes</taxon>
        <taxon>Glomerales</taxon>
        <taxon>Glomeraceae</taxon>
        <taxon>Glomus</taxon>
    </lineage>
</organism>
<feature type="non-terminal residue" evidence="1">
    <location>
        <position position="335"/>
    </location>
</feature>
<evidence type="ECO:0008006" key="3">
    <source>
        <dbReference type="Google" id="ProtNLM"/>
    </source>
</evidence>
<dbReference type="Proteomes" id="UP000265703">
    <property type="component" value="Unassembled WGS sequence"/>
</dbReference>
<sequence>MVEELVALPYIVGDEESSKRNILNYLNDHNLTLQEIYNWLINNQNNSNAIVLLGDFNNSGIGTSIDKQKAFELYQKAANLENAIGINSLGYCYQYGIGTRINKQKAFELYQKAANLGNAIGIKSLGYCYQYGIGTIVDKQKAFVLYQKAADLGNSFGIKNLADYCYRIGIGISIDKQKTFELYQKAADLGNSSGIYSLGYCYENGIGASIDKQKAYELYQKAANLGNTNEEPIFWSDALESRLCELYMSNDVVDIFWGQPIEEHQEHLACSTIWHIYVITCGFHNSYQMVTIDNQVIHFIAEEEKMVSFDDPLPSSIEIPQDLKKNFDEALDNEL</sequence>
<comment type="caution">
    <text evidence="1">The sequence shown here is derived from an EMBL/GenBank/DDBJ whole genome shotgun (WGS) entry which is preliminary data.</text>
</comment>
<dbReference type="EMBL" id="QKYT01000111">
    <property type="protein sequence ID" value="RIA93089.1"/>
    <property type="molecule type" value="Genomic_DNA"/>
</dbReference>
<keyword evidence="2" id="KW-1185">Reference proteome</keyword>
<dbReference type="PANTHER" id="PTHR43628">
    <property type="entry name" value="ACTIVATOR OF C KINASE PROTEIN 1-RELATED"/>
    <property type="match status" value="1"/>
</dbReference>
<evidence type="ECO:0000313" key="1">
    <source>
        <dbReference type="EMBL" id="RIA93089.1"/>
    </source>
</evidence>
<dbReference type="PANTHER" id="PTHR43628:SF1">
    <property type="entry name" value="CHITIN SYNTHASE REGULATORY FACTOR 2-RELATED"/>
    <property type="match status" value="1"/>
</dbReference>
<dbReference type="Pfam" id="PF08238">
    <property type="entry name" value="Sel1"/>
    <property type="match status" value="5"/>
</dbReference>
<dbReference type="OrthoDB" id="27934at2759"/>
<dbReference type="InterPro" id="IPR011990">
    <property type="entry name" value="TPR-like_helical_dom_sf"/>
</dbReference>
<dbReference type="AlphaFoldDB" id="A0A397T6Z1"/>
<dbReference type="SMART" id="SM00671">
    <property type="entry name" value="SEL1"/>
    <property type="match status" value="5"/>
</dbReference>
<gene>
    <name evidence="1" type="ORF">C1645_722869</name>
</gene>